<reference evidence="2 3" key="1">
    <citation type="journal article" date="2024" name="Ann. Entomol. Soc. Am.">
        <title>Genomic analyses of the southern and eastern yellowjacket wasps (Hymenoptera: Vespidae) reveal evolutionary signatures of social life.</title>
        <authorList>
            <person name="Catto M.A."/>
            <person name="Caine P.B."/>
            <person name="Orr S.E."/>
            <person name="Hunt B.G."/>
            <person name="Goodisman M.A.D."/>
        </authorList>
    </citation>
    <scope>NUCLEOTIDE SEQUENCE [LARGE SCALE GENOMIC DNA]</scope>
    <source>
        <strain evidence="2">233</strain>
        <tissue evidence="2">Head and thorax</tissue>
    </source>
</reference>
<feature type="non-terminal residue" evidence="2">
    <location>
        <position position="181"/>
    </location>
</feature>
<feature type="region of interest" description="Disordered" evidence="1">
    <location>
        <begin position="125"/>
        <end position="152"/>
    </location>
</feature>
<gene>
    <name evidence="2" type="ORF">V1478_004887</name>
</gene>
<proteinExistence type="predicted"/>
<evidence type="ECO:0000313" key="3">
    <source>
        <dbReference type="Proteomes" id="UP001607302"/>
    </source>
</evidence>
<dbReference type="AlphaFoldDB" id="A0ABD2BF20"/>
<keyword evidence="3" id="KW-1185">Reference proteome</keyword>
<comment type="caution">
    <text evidence="2">The sequence shown here is derived from an EMBL/GenBank/DDBJ whole genome shotgun (WGS) entry which is preliminary data.</text>
</comment>
<dbReference type="EMBL" id="JAUDFV010000105">
    <property type="protein sequence ID" value="KAL2731342.1"/>
    <property type="molecule type" value="Genomic_DNA"/>
</dbReference>
<name>A0ABD2BF20_VESSQ</name>
<evidence type="ECO:0000256" key="1">
    <source>
        <dbReference type="SAM" id="MobiDB-lite"/>
    </source>
</evidence>
<dbReference type="Proteomes" id="UP001607302">
    <property type="component" value="Unassembled WGS sequence"/>
</dbReference>
<organism evidence="2 3">
    <name type="scientific">Vespula squamosa</name>
    <name type="common">Southern yellow jacket</name>
    <name type="synonym">Wasp</name>
    <dbReference type="NCBI Taxonomy" id="30214"/>
    <lineage>
        <taxon>Eukaryota</taxon>
        <taxon>Metazoa</taxon>
        <taxon>Ecdysozoa</taxon>
        <taxon>Arthropoda</taxon>
        <taxon>Hexapoda</taxon>
        <taxon>Insecta</taxon>
        <taxon>Pterygota</taxon>
        <taxon>Neoptera</taxon>
        <taxon>Endopterygota</taxon>
        <taxon>Hymenoptera</taxon>
        <taxon>Apocrita</taxon>
        <taxon>Aculeata</taxon>
        <taxon>Vespoidea</taxon>
        <taxon>Vespidae</taxon>
        <taxon>Vespinae</taxon>
        <taxon>Vespula</taxon>
    </lineage>
</organism>
<accession>A0ABD2BF20</accession>
<evidence type="ECO:0000313" key="2">
    <source>
        <dbReference type="EMBL" id="KAL2731342.1"/>
    </source>
</evidence>
<protein>
    <submittedName>
        <fullName evidence="2">Uncharacterized protein</fullName>
    </submittedName>
</protein>
<feature type="compositionally biased region" description="Basic and acidic residues" evidence="1">
    <location>
        <begin position="135"/>
        <end position="144"/>
    </location>
</feature>
<sequence>MALSSSVAFMQPPRSMRRRGQRCASTQHHHGCTRWLERRTRGRSLVLLASNATFSAYIYTCARVKVERACQEAEVLATETPTFRYYKKKPDAADGRETDLDFDEKFLYELGILNIKSAFKGAAHKGREAGGTQHTEGRIDDAHRGVQTAEGQGRKGTTVCTLVARAKVKSAYGLKVYGVIR</sequence>